<organism evidence="1 2">
    <name type="scientific">Lactobacillus psittaci DSM 15354</name>
    <dbReference type="NCBI Taxonomy" id="1122152"/>
    <lineage>
        <taxon>Bacteria</taxon>
        <taxon>Bacillati</taxon>
        <taxon>Bacillota</taxon>
        <taxon>Bacilli</taxon>
        <taxon>Lactobacillales</taxon>
        <taxon>Lactobacillaceae</taxon>
        <taxon>Lactobacillus</taxon>
    </lineage>
</organism>
<dbReference type="NCBIfam" id="TIGR00099">
    <property type="entry name" value="Cof-subfamily"/>
    <property type="match status" value="1"/>
</dbReference>
<dbReference type="EMBL" id="AZFB01000004">
    <property type="protein sequence ID" value="KRL63352.1"/>
    <property type="molecule type" value="Genomic_DNA"/>
</dbReference>
<evidence type="ECO:0000313" key="2">
    <source>
        <dbReference type="Proteomes" id="UP000051931"/>
    </source>
</evidence>
<evidence type="ECO:0000313" key="1">
    <source>
        <dbReference type="EMBL" id="KRL63352.1"/>
    </source>
</evidence>
<dbReference type="GO" id="GO:0005829">
    <property type="term" value="C:cytosol"/>
    <property type="evidence" value="ECO:0007669"/>
    <property type="project" value="TreeGrafter"/>
</dbReference>
<dbReference type="Proteomes" id="UP000051931">
    <property type="component" value="Unassembled WGS sequence"/>
</dbReference>
<dbReference type="PANTHER" id="PTHR10000">
    <property type="entry name" value="PHOSPHOSERINE PHOSPHATASE"/>
    <property type="match status" value="1"/>
</dbReference>
<dbReference type="InterPro" id="IPR036412">
    <property type="entry name" value="HAD-like_sf"/>
</dbReference>
<dbReference type="SUPFAM" id="SSF56784">
    <property type="entry name" value="HAD-like"/>
    <property type="match status" value="1"/>
</dbReference>
<dbReference type="STRING" id="1122152.GCA_000425905_01001"/>
<dbReference type="InterPro" id="IPR023214">
    <property type="entry name" value="HAD_sf"/>
</dbReference>
<dbReference type="GO" id="GO:0016791">
    <property type="term" value="F:phosphatase activity"/>
    <property type="evidence" value="ECO:0007669"/>
    <property type="project" value="UniProtKB-ARBA"/>
</dbReference>
<dbReference type="OrthoDB" id="9814970at2"/>
<gene>
    <name evidence="1" type="ORF">FC23_GL000922</name>
</gene>
<dbReference type="RefSeq" id="WP_027824973.1">
    <property type="nucleotide sequence ID" value="NZ_AUEI01000007.1"/>
</dbReference>
<keyword evidence="2" id="KW-1185">Reference proteome</keyword>
<name>A0A0R1SBB9_9LACO</name>
<dbReference type="Pfam" id="PF08282">
    <property type="entry name" value="Hydrolase_3"/>
    <property type="match status" value="1"/>
</dbReference>
<reference evidence="1 2" key="1">
    <citation type="journal article" date="2015" name="Genome Announc.">
        <title>Expanding the biotechnology potential of lactobacilli through comparative genomics of 213 strains and associated genera.</title>
        <authorList>
            <person name="Sun Z."/>
            <person name="Harris H.M."/>
            <person name="McCann A."/>
            <person name="Guo C."/>
            <person name="Argimon S."/>
            <person name="Zhang W."/>
            <person name="Yang X."/>
            <person name="Jeffery I.B."/>
            <person name="Cooney J.C."/>
            <person name="Kagawa T.F."/>
            <person name="Liu W."/>
            <person name="Song Y."/>
            <person name="Salvetti E."/>
            <person name="Wrobel A."/>
            <person name="Rasinkangas P."/>
            <person name="Parkhill J."/>
            <person name="Rea M.C."/>
            <person name="O'Sullivan O."/>
            <person name="Ritari J."/>
            <person name="Douillard F.P."/>
            <person name="Paul Ross R."/>
            <person name="Yang R."/>
            <person name="Briner A.E."/>
            <person name="Felis G.E."/>
            <person name="de Vos W.M."/>
            <person name="Barrangou R."/>
            <person name="Klaenhammer T.R."/>
            <person name="Caufield P.W."/>
            <person name="Cui Y."/>
            <person name="Zhang H."/>
            <person name="O'Toole P.W."/>
        </authorList>
    </citation>
    <scope>NUCLEOTIDE SEQUENCE [LARGE SCALE GENOMIC DNA]</scope>
    <source>
        <strain evidence="1 2">DSM 15354</strain>
    </source>
</reference>
<protein>
    <submittedName>
        <fullName evidence="1">Phosphatase YbjI</fullName>
    </submittedName>
</protein>
<dbReference type="SFLD" id="SFLDG01140">
    <property type="entry name" value="C2.B:_Phosphomannomutase_and_P"/>
    <property type="match status" value="1"/>
</dbReference>
<proteinExistence type="predicted"/>
<dbReference type="NCBIfam" id="TIGR01484">
    <property type="entry name" value="HAD-SF-IIB"/>
    <property type="match status" value="1"/>
</dbReference>
<dbReference type="PATRIC" id="fig|1122152.4.peg.946"/>
<dbReference type="AlphaFoldDB" id="A0A0R1SBB9"/>
<sequence>MIKLIATDMDGTWLNSEKTFDQDLFKRDLKLMQDHHINFVIASGNQYENLKTRFPGYVSQLYFVAENGALIAKGKQILAIDDLSQTDIDVLLTVAQKYHYPIVWAGLTSAYVFESDGPLMYNEMQKYYFKLKAVKSFNQINDRLFKMSFIVPEGNVLPIVDDIRQNFPTLEVVAGSEFSIDISQKGMSKAVGLAKLGKKLGISAREMVAFGDSGNDVEMLKYVGKSFVTATGQSVAKQVADEIIGSSDESSVQKKIIDLLS</sequence>
<dbReference type="InterPro" id="IPR006379">
    <property type="entry name" value="HAD-SF_hydro_IIB"/>
</dbReference>
<dbReference type="eggNOG" id="COG0561">
    <property type="taxonomic scope" value="Bacteria"/>
</dbReference>
<dbReference type="GO" id="GO:0000287">
    <property type="term" value="F:magnesium ion binding"/>
    <property type="evidence" value="ECO:0007669"/>
    <property type="project" value="TreeGrafter"/>
</dbReference>
<dbReference type="Gene3D" id="3.30.1240.10">
    <property type="match status" value="1"/>
</dbReference>
<comment type="caution">
    <text evidence="1">The sequence shown here is derived from an EMBL/GenBank/DDBJ whole genome shotgun (WGS) entry which is preliminary data.</text>
</comment>
<accession>A0A0R1SBB9</accession>
<dbReference type="SFLD" id="SFLDS00003">
    <property type="entry name" value="Haloacid_Dehalogenase"/>
    <property type="match status" value="1"/>
</dbReference>
<dbReference type="Gene3D" id="3.40.50.1000">
    <property type="entry name" value="HAD superfamily/HAD-like"/>
    <property type="match status" value="1"/>
</dbReference>
<dbReference type="PANTHER" id="PTHR10000:SF53">
    <property type="entry name" value="5-AMINO-6-(5-PHOSPHO-D-RIBITYLAMINO)URACIL PHOSPHATASE YBJI-RELATED"/>
    <property type="match status" value="1"/>
</dbReference>
<dbReference type="InterPro" id="IPR000150">
    <property type="entry name" value="Cof"/>
</dbReference>